<sequence length="72" mass="8492">MTPKTRKPTQANANMSRRLGRALGISTRARSNLSLEKRFEIQDEFHKAERFEDLPKWVREFVYEAEAEIEIP</sequence>
<evidence type="ECO:0000313" key="2">
    <source>
        <dbReference type="Proteomes" id="UP001273768"/>
    </source>
</evidence>
<organism evidence="1 2">
    <name type="scientific">Methanoculleus nereidis</name>
    <dbReference type="NCBI Taxonomy" id="2735141"/>
    <lineage>
        <taxon>Archaea</taxon>
        <taxon>Methanobacteriati</taxon>
        <taxon>Methanobacteriota</taxon>
        <taxon>Stenosarchaea group</taxon>
        <taxon>Methanomicrobia</taxon>
        <taxon>Methanomicrobiales</taxon>
        <taxon>Methanomicrobiaceae</taxon>
        <taxon>Methanoculleus</taxon>
    </lineage>
</organism>
<dbReference type="RefSeq" id="WP_317294974.1">
    <property type="nucleotide sequence ID" value="NZ_JABFFQ010000001.1"/>
</dbReference>
<keyword evidence="2" id="KW-1185">Reference proteome</keyword>
<name>A0ABU3YYV7_9EURY</name>
<accession>A0ABU3YYV7</accession>
<comment type="caution">
    <text evidence="1">The sequence shown here is derived from an EMBL/GenBank/DDBJ whole genome shotgun (WGS) entry which is preliminary data.</text>
</comment>
<protein>
    <submittedName>
        <fullName evidence="1">Uncharacterized protein</fullName>
    </submittedName>
</protein>
<evidence type="ECO:0000313" key="1">
    <source>
        <dbReference type="EMBL" id="MDV4341747.1"/>
    </source>
</evidence>
<dbReference type="EMBL" id="JABFFQ010000001">
    <property type="protein sequence ID" value="MDV4341747.1"/>
    <property type="molecule type" value="Genomic_DNA"/>
</dbReference>
<gene>
    <name evidence="1" type="ORF">HL657_00860</name>
</gene>
<dbReference type="Proteomes" id="UP001273768">
    <property type="component" value="Unassembled WGS sequence"/>
</dbReference>
<proteinExistence type="predicted"/>
<reference evidence="1 2" key="1">
    <citation type="submission" date="2020-05" db="EMBL/GenBank/DDBJ databases">
        <title>Isolation and characterization of methanoarchaea from a cold seep at offshore SW Taiwan.</title>
        <authorList>
            <person name="Chen Y.-W."/>
            <person name="Chen S.-C."/>
            <person name="Lai M.-C."/>
        </authorList>
    </citation>
    <scope>NUCLEOTIDE SEQUENCE [LARGE SCALE GENOMIC DNA]</scope>
    <source>
        <strain evidence="1 2">YWC-01</strain>
    </source>
</reference>